<protein>
    <submittedName>
        <fullName evidence="2">DUF4194 domain-containing protein</fullName>
    </submittedName>
</protein>
<evidence type="ECO:0000256" key="1">
    <source>
        <dbReference type="SAM" id="MobiDB-lite"/>
    </source>
</evidence>
<comment type="caution">
    <text evidence="2">The sequence shown here is derived from an EMBL/GenBank/DDBJ whole genome shotgun (WGS) entry which is preliminary data.</text>
</comment>
<sequence length="290" mass="32543">MDKDPAEMPDALQEPMEADPSRESAFEGDSEEADRELYAGDTGTLPALTRQVLVHLLKGPYFERSRSERLWQELKVREKLIRSRLSDLYLDLLVDDELGVAFCRKPDLGDHDAPSLLNTVRLRFLDSAVLLELRDQLMRARANGERAVVTSADVAEMLRLFDRSAGTNDRIFQQHFKAIVRRLTERRILLTLKSGDAMEISPVLPLLFPTAAIDELKNAYLRRILEDAKTPEEAEEIMKRYEVLKNGIGAGAAVPQGVALDESPFGGESDEEEESDADEDDANDGNEETN</sequence>
<dbReference type="Pfam" id="PF13835">
    <property type="entry name" value="DUF4194"/>
    <property type="match status" value="1"/>
</dbReference>
<reference evidence="2 3" key="1">
    <citation type="submission" date="2019-10" db="EMBL/GenBank/DDBJ databases">
        <title>Genome diversity of Sutterella seckii.</title>
        <authorList>
            <person name="Chaplin A.V."/>
            <person name="Sokolova S.R."/>
            <person name="Mosin K.A."/>
            <person name="Ivanova E.L."/>
            <person name="Kochetkova T.O."/>
            <person name="Goltsov A.Y."/>
            <person name="Trofimov D.Y."/>
            <person name="Efimov B.A."/>
        </authorList>
    </citation>
    <scope>NUCLEOTIDE SEQUENCE [LARGE SCALE GENOMIC DNA]</scope>
    <source>
        <strain evidence="2 3">ASD3426</strain>
    </source>
</reference>
<evidence type="ECO:0000313" key="3">
    <source>
        <dbReference type="Proteomes" id="UP000469462"/>
    </source>
</evidence>
<dbReference type="EMBL" id="WEHW01000069">
    <property type="protein sequence ID" value="KAB7649701.1"/>
    <property type="molecule type" value="Genomic_DNA"/>
</dbReference>
<keyword evidence="3" id="KW-1185">Reference proteome</keyword>
<feature type="region of interest" description="Disordered" evidence="1">
    <location>
        <begin position="1"/>
        <end position="34"/>
    </location>
</feature>
<feature type="region of interest" description="Disordered" evidence="1">
    <location>
        <begin position="255"/>
        <end position="290"/>
    </location>
</feature>
<dbReference type="AlphaFoldDB" id="A0AAI9SBM4"/>
<proteinExistence type="predicted"/>
<name>A0AAI9SBM4_9BURK</name>
<feature type="compositionally biased region" description="Acidic residues" evidence="1">
    <location>
        <begin position="268"/>
        <end position="290"/>
    </location>
</feature>
<dbReference type="InterPro" id="IPR025449">
    <property type="entry name" value="JetB"/>
</dbReference>
<gene>
    <name evidence="2" type="ORF">GBM96_10880</name>
</gene>
<accession>A0AAI9SBM4</accession>
<evidence type="ECO:0000313" key="2">
    <source>
        <dbReference type="EMBL" id="KAB7649701.1"/>
    </source>
</evidence>
<organism evidence="2 3">
    <name type="scientific">Sutterella seckii</name>
    <dbReference type="NCBI Taxonomy" id="1944635"/>
    <lineage>
        <taxon>Bacteria</taxon>
        <taxon>Pseudomonadati</taxon>
        <taxon>Pseudomonadota</taxon>
        <taxon>Betaproteobacteria</taxon>
        <taxon>Burkholderiales</taxon>
        <taxon>Sutterellaceae</taxon>
        <taxon>Sutterella</taxon>
    </lineage>
</organism>
<dbReference type="Proteomes" id="UP000469462">
    <property type="component" value="Unassembled WGS sequence"/>
</dbReference>